<keyword evidence="3" id="KW-1133">Transmembrane helix</keyword>
<protein>
    <submittedName>
        <fullName evidence="6">Uncharacterized membrane protein YkvA (DUF1232 family)</fullName>
    </submittedName>
</protein>
<evidence type="ECO:0000313" key="7">
    <source>
        <dbReference type="Proteomes" id="UP000233781"/>
    </source>
</evidence>
<evidence type="ECO:0000256" key="3">
    <source>
        <dbReference type="ARBA" id="ARBA00022989"/>
    </source>
</evidence>
<evidence type="ECO:0000259" key="5">
    <source>
        <dbReference type="Pfam" id="PF06803"/>
    </source>
</evidence>
<dbReference type="RefSeq" id="WP_101394372.1">
    <property type="nucleotide sequence ID" value="NZ_PJNE01000001.1"/>
</dbReference>
<reference evidence="6 7" key="1">
    <citation type="submission" date="2017-12" db="EMBL/GenBank/DDBJ databases">
        <title>Sequencing the genomes of 1000 Actinobacteria strains.</title>
        <authorList>
            <person name="Klenk H.-P."/>
        </authorList>
    </citation>
    <scope>NUCLEOTIDE SEQUENCE [LARGE SCALE GENOMIC DNA]</scope>
    <source>
        <strain evidence="6 7">DSM 12806</strain>
    </source>
</reference>
<evidence type="ECO:0000256" key="2">
    <source>
        <dbReference type="ARBA" id="ARBA00022692"/>
    </source>
</evidence>
<evidence type="ECO:0000256" key="1">
    <source>
        <dbReference type="ARBA" id="ARBA00004127"/>
    </source>
</evidence>
<evidence type="ECO:0000256" key="4">
    <source>
        <dbReference type="ARBA" id="ARBA00023136"/>
    </source>
</evidence>
<dbReference type="AlphaFoldDB" id="A0A2N3YFR3"/>
<accession>A0A2N3YFR3</accession>
<dbReference type="InterPro" id="IPR010652">
    <property type="entry name" value="DUF1232"/>
</dbReference>
<keyword evidence="2" id="KW-0812">Transmembrane</keyword>
<proteinExistence type="predicted"/>
<dbReference type="GO" id="GO:0012505">
    <property type="term" value="C:endomembrane system"/>
    <property type="evidence" value="ECO:0007669"/>
    <property type="project" value="UniProtKB-SubCell"/>
</dbReference>
<dbReference type="EMBL" id="PJNE01000001">
    <property type="protein sequence ID" value="PKW25688.1"/>
    <property type="molecule type" value="Genomic_DNA"/>
</dbReference>
<keyword evidence="4" id="KW-0472">Membrane</keyword>
<keyword evidence="7" id="KW-1185">Reference proteome</keyword>
<dbReference type="OrthoDB" id="5147173at2"/>
<name>A0A2N3YFR3_9MICO</name>
<gene>
    <name evidence="6" type="ORF">ATL31_0486</name>
</gene>
<feature type="domain" description="DUF1232" evidence="5">
    <location>
        <begin position="56"/>
        <end position="91"/>
    </location>
</feature>
<dbReference type="Pfam" id="PF06803">
    <property type="entry name" value="DUF1232"/>
    <property type="match status" value="1"/>
</dbReference>
<sequence>MARARTLAYVGALGRAVRTATRPGGPSIGERAGALPRMVAAIRSGEYTGTSMVKLGLVVAGAAYVVSPVDLLPEGILGVLGLADDAMVLGWVATTVVEETERFLEWERTVGRGPDGGSTVPSDVVG</sequence>
<comment type="caution">
    <text evidence="6">The sequence shown here is derived from an EMBL/GenBank/DDBJ whole genome shotgun (WGS) entry which is preliminary data.</text>
</comment>
<evidence type="ECO:0000313" key="6">
    <source>
        <dbReference type="EMBL" id="PKW25688.1"/>
    </source>
</evidence>
<dbReference type="Proteomes" id="UP000233781">
    <property type="component" value="Unassembled WGS sequence"/>
</dbReference>
<organism evidence="6 7">
    <name type="scientific">Phycicoccus duodecadis</name>
    <dbReference type="NCBI Taxonomy" id="173053"/>
    <lineage>
        <taxon>Bacteria</taxon>
        <taxon>Bacillati</taxon>
        <taxon>Actinomycetota</taxon>
        <taxon>Actinomycetes</taxon>
        <taxon>Micrococcales</taxon>
        <taxon>Intrasporangiaceae</taxon>
        <taxon>Phycicoccus</taxon>
    </lineage>
</organism>
<comment type="subcellular location">
    <subcellularLocation>
        <location evidence="1">Endomembrane system</location>
        <topology evidence="1">Multi-pass membrane protein</topology>
    </subcellularLocation>
</comment>